<feature type="compositionally biased region" description="Basic residues" evidence="1">
    <location>
        <begin position="123"/>
        <end position="132"/>
    </location>
</feature>
<accession>A0A8H6HNV8</accession>
<feature type="region of interest" description="Disordered" evidence="1">
    <location>
        <begin position="1"/>
        <end position="20"/>
    </location>
</feature>
<organism evidence="2 3">
    <name type="scientific">Ephemerocybe angulata</name>
    <dbReference type="NCBI Taxonomy" id="980116"/>
    <lineage>
        <taxon>Eukaryota</taxon>
        <taxon>Fungi</taxon>
        <taxon>Dikarya</taxon>
        <taxon>Basidiomycota</taxon>
        <taxon>Agaricomycotina</taxon>
        <taxon>Agaricomycetes</taxon>
        <taxon>Agaricomycetidae</taxon>
        <taxon>Agaricales</taxon>
        <taxon>Agaricineae</taxon>
        <taxon>Psathyrellaceae</taxon>
        <taxon>Ephemerocybe</taxon>
    </lineage>
</organism>
<evidence type="ECO:0000256" key="1">
    <source>
        <dbReference type="SAM" id="MobiDB-lite"/>
    </source>
</evidence>
<evidence type="ECO:0000313" key="2">
    <source>
        <dbReference type="EMBL" id="KAF6749198.1"/>
    </source>
</evidence>
<proteinExistence type="predicted"/>
<feature type="region of interest" description="Disordered" evidence="1">
    <location>
        <begin position="66"/>
        <end position="85"/>
    </location>
</feature>
<dbReference type="AlphaFoldDB" id="A0A8H6HNV8"/>
<comment type="caution">
    <text evidence="2">The sequence shown here is derived from an EMBL/GenBank/DDBJ whole genome shotgun (WGS) entry which is preliminary data.</text>
</comment>
<gene>
    <name evidence="2" type="ORF">DFP72DRAFT_852639</name>
</gene>
<protein>
    <submittedName>
        <fullName evidence="2">Uncharacterized protein</fullName>
    </submittedName>
</protein>
<name>A0A8H6HNV8_9AGAR</name>
<keyword evidence="3" id="KW-1185">Reference proteome</keyword>
<evidence type="ECO:0000313" key="3">
    <source>
        <dbReference type="Proteomes" id="UP000521943"/>
    </source>
</evidence>
<feature type="region of interest" description="Disordered" evidence="1">
    <location>
        <begin position="110"/>
        <end position="132"/>
    </location>
</feature>
<sequence>MPLEFGPKSQSDTAHGPQSPKDILSFDTALGFVAIIAGLEQTEKALEWLEQDLFAHNKELSQNVSDTAKQLETAGSSRGQPNVSMSLTGRYPWRVKLVLMAISPIFGKTSSRRRGRLPASNHSGRRKDRRNN</sequence>
<reference evidence="2 3" key="1">
    <citation type="submission" date="2020-07" db="EMBL/GenBank/DDBJ databases">
        <title>Comparative genomics of pyrophilous fungi reveals a link between fire events and developmental genes.</title>
        <authorList>
            <consortium name="DOE Joint Genome Institute"/>
            <person name="Steindorff A.S."/>
            <person name="Carver A."/>
            <person name="Calhoun S."/>
            <person name="Stillman K."/>
            <person name="Liu H."/>
            <person name="Lipzen A."/>
            <person name="Pangilinan J."/>
            <person name="Labutti K."/>
            <person name="Bruns T.D."/>
            <person name="Grigoriev I.V."/>
        </authorList>
    </citation>
    <scope>NUCLEOTIDE SEQUENCE [LARGE SCALE GENOMIC DNA]</scope>
    <source>
        <strain evidence="2 3">CBS 144469</strain>
    </source>
</reference>
<dbReference type="EMBL" id="JACGCI010000064">
    <property type="protein sequence ID" value="KAF6749198.1"/>
    <property type="molecule type" value="Genomic_DNA"/>
</dbReference>
<dbReference type="Proteomes" id="UP000521943">
    <property type="component" value="Unassembled WGS sequence"/>
</dbReference>